<dbReference type="GO" id="GO:0050090">
    <property type="term" value="F:mannuronate reductase activity"/>
    <property type="evidence" value="ECO:0007669"/>
    <property type="project" value="UniProtKB-EC"/>
</dbReference>
<dbReference type="Gene3D" id="3.40.50.720">
    <property type="entry name" value="NAD(P)-binding Rossmann-like Domain"/>
    <property type="match status" value="1"/>
</dbReference>
<comment type="similarity">
    <text evidence="1">Belongs to the short-chain dehydrogenases/reductases (SDR) family.</text>
</comment>
<dbReference type="NCBIfam" id="NF006132">
    <property type="entry name" value="PRK08277.1"/>
    <property type="match status" value="1"/>
</dbReference>
<dbReference type="GO" id="GO:0005975">
    <property type="term" value="P:carbohydrate metabolic process"/>
    <property type="evidence" value="ECO:0007669"/>
    <property type="project" value="UniProtKB-ARBA"/>
</dbReference>
<dbReference type="InterPro" id="IPR036291">
    <property type="entry name" value="NAD(P)-bd_dom_sf"/>
</dbReference>
<dbReference type="PANTHER" id="PTHR42760">
    <property type="entry name" value="SHORT-CHAIN DEHYDROGENASES/REDUCTASES FAMILY MEMBER"/>
    <property type="match status" value="1"/>
</dbReference>
<dbReference type="Pfam" id="PF13561">
    <property type="entry name" value="adh_short_C2"/>
    <property type="match status" value="1"/>
</dbReference>
<dbReference type="InterPro" id="IPR002347">
    <property type="entry name" value="SDR_fam"/>
</dbReference>
<dbReference type="FunFam" id="3.40.50.720:FF:000240">
    <property type="entry name" value="SDR family oxidoreductase"/>
    <property type="match status" value="1"/>
</dbReference>
<proteinExistence type="inferred from homology"/>
<dbReference type="InterPro" id="IPR020904">
    <property type="entry name" value="Sc_DH/Rdtase_CS"/>
</dbReference>
<organism evidence="3 4">
    <name type="scientific">Zunongwangia profunda</name>
    <dbReference type="NCBI Taxonomy" id="398743"/>
    <lineage>
        <taxon>Bacteria</taxon>
        <taxon>Pseudomonadati</taxon>
        <taxon>Bacteroidota</taxon>
        <taxon>Flavobacteriia</taxon>
        <taxon>Flavobacteriales</taxon>
        <taxon>Flavobacteriaceae</taxon>
        <taxon>Zunongwangia</taxon>
    </lineage>
</organism>
<dbReference type="EMBL" id="DPMF01000206">
    <property type="protein sequence ID" value="HCV81117.1"/>
    <property type="molecule type" value="Genomic_DNA"/>
</dbReference>
<dbReference type="PROSITE" id="PS00061">
    <property type="entry name" value="ADH_SHORT"/>
    <property type="match status" value="1"/>
</dbReference>
<dbReference type="RefSeq" id="WP_228251232.1">
    <property type="nucleotide sequence ID" value="NZ_CALFQJ010000208.1"/>
</dbReference>
<name>A0A3D5IZE8_9FLAO</name>
<evidence type="ECO:0000256" key="1">
    <source>
        <dbReference type="ARBA" id="ARBA00006484"/>
    </source>
</evidence>
<reference evidence="3 4" key="1">
    <citation type="journal article" date="2018" name="Nat. Biotechnol.">
        <title>A standardized bacterial taxonomy based on genome phylogeny substantially revises the tree of life.</title>
        <authorList>
            <person name="Parks D.H."/>
            <person name="Chuvochina M."/>
            <person name="Waite D.W."/>
            <person name="Rinke C."/>
            <person name="Skarshewski A."/>
            <person name="Chaumeil P.A."/>
            <person name="Hugenholtz P."/>
        </authorList>
    </citation>
    <scope>NUCLEOTIDE SEQUENCE [LARGE SCALE GENOMIC DNA]</scope>
    <source>
        <strain evidence="3">UBA9359</strain>
    </source>
</reference>
<dbReference type="PANTHER" id="PTHR42760:SF115">
    <property type="entry name" value="3-OXOACYL-[ACYL-CARRIER-PROTEIN] REDUCTASE FABG"/>
    <property type="match status" value="1"/>
</dbReference>
<accession>A0A3D5IZE8</accession>
<dbReference type="PRINTS" id="PR00080">
    <property type="entry name" value="SDRFAMILY"/>
</dbReference>
<dbReference type="EC" id="1.1.1.131" evidence="3"/>
<dbReference type="SUPFAM" id="SSF51735">
    <property type="entry name" value="NAD(P)-binding Rossmann-fold domains"/>
    <property type="match status" value="1"/>
</dbReference>
<protein>
    <submittedName>
        <fullName evidence="3">D-mannonate oxidoreductase</fullName>
        <ecNumber evidence="3">1.1.1.131</ecNumber>
    </submittedName>
</protein>
<dbReference type="PRINTS" id="PR00081">
    <property type="entry name" value="GDHRDH"/>
</dbReference>
<keyword evidence="2 3" id="KW-0560">Oxidoreductase</keyword>
<dbReference type="Proteomes" id="UP000264330">
    <property type="component" value="Unassembled WGS sequence"/>
</dbReference>
<evidence type="ECO:0000313" key="4">
    <source>
        <dbReference type="Proteomes" id="UP000264330"/>
    </source>
</evidence>
<dbReference type="AlphaFoldDB" id="A0A3D5IZE8"/>
<gene>
    <name evidence="3" type="ORF">DGQ38_08720</name>
</gene>
<evidence type="ECO:0000313" key="3">
    <source>
        <dbReference type="EMBL" id="HCV81117.1"/>
    </source>
</evidence>
<sequence>MFELNGKVAIVTGGNGVLGGAIAHGLSKNGAKVAVLGRTEETVEYRVKEIKDKGGEALAVVADVLNKESLMAAKDKILDKWGSIDILVNGAGGNKKGAVITPDQEFFDLSLEALDGVNQLNFNGTVLPTLVFAKEMVKQKKGSVINISSMAAQKTITRVMGYSASKAAIDNFTKWLAVELNHKYGEGLRVNAIAPGFFVGEQNRDLLLNQDGSLTSRGQKIVDNTPMARFGEPEELQGAAVWLASDASAFVTGIVIPVDGGFSAFGGI</sequence>
<comment type="caution">
    <text evidence="3">The sequence shown here is derived from an EMBL/GenBank/DDBJ whole genome shotgun (WGS) entry which is preliminary data.</text>
</comment>
<evidence type="ECO:0000256" key="2">
    <source>
        <dbReference type="ARBA" id="ARBA00023002"/>
    </source>
</evidence>